<dbReference type="EMBL" id="LR796491">
    <property type="protein sequence ID" value="CAB4147667.1"/>
    <property type="molecule type" value="Genomic_DNA"/>
</dbReference>
<name>A0A6J5MPP9_9CAUD</name>
<proteinExistence type="predicted"/>
<reference evidence="1" key="1">
    <citation type="submission" date="2020-04" db="EMBL/GenBank/DDBJ databases">
        <authorList>
            <person name="Chiriac C."/>
            <person name="Salcher M."/>
            <person name="Ghai R."/>
            <person name="Kavagutti S V."/>
        </authorList>
    </citation>
    <scope>NUCLEOTIDE SEQUENCE</scope>
</reference>
<protein>
    <submittedName>
        <fullName evidence="1">Uncharacterized protein</fullName>
    </submittedName>
</protein>
<organism evidence="1">
    <name type="scientific">uncultured Caudovirales phage</name>
    <dbReference type="NCBI Taxonomy" id="2100421"/>
    <lineage>
        <taxon>Viruses</taxon>
        <taxon>Duplodnaviria</taxon>
        <taxon>Heunggongvirae</taxon>
        <taxon>Uroviricota</taxon>
        <taxon>Caudoviricetes</taxon>
        <taxon>Peduoviridae</taxon>
        <taxon>Maltschvirus</taxon>
        <taxon>Maltschvirus maltsch</taxon>
    </lineage>
</organism>
<gene>
    <name evidence="1" type="ORF">UFOVP506_39</name>
</gene>
<evidence type="ECO:0000313" key="1">
    <source>
        <dbReference type="EMBL" id="CAB4147667.1"/>
    </source>
</evidence>
<accession>A0A6J5MPP9</accession>
<sequence length="321" mass="34207">MAGIPGLRGLQDLGRLLIPDRTPLGGVVRSSGAMPSVAPVSVMPQVAPAAPELTPTAKYIQDMQALMSGGIGPLSTGQKISAVGQVLQAAGSRGATDPGAVIQNVRKQQMEKLNAQYQIAQLQQSQQQEAAQRAAIAKYKVALTPDEVSALDGLPLEKQAEKISEIAFRQDQVNRITRGDDGKTYILFASGKQKEAGFNLPKDYEKIDVGNGFKFVNKEKPSEFLTDASGKELFIPQQMNAYQRETLGIQRARLANDIRTGGSSGGGAASYQILNTADGYVGVNRKNLRDQVPLGLTAAAAADPFAKYFPQATGAPKIIRK</sequence>